<sequence length="75" mass="8633">MIETMKMILLRTLNKKKDLIEDIDQVSLSRPECLLSSLKFVDLIAPVQYDVETKLVKYLLKNSAVLEKLILRLAS</sequence>
<organism evidence="2">
    <name type="scientific">Brassica cretica</name>
    <name type="common">Mustard</name>
    <dbReference type="NCBI Taxonomy" id="69181"/>
    <lineage>
        <taxon>Eukaryota</taxon>
        <taxon>Viridiplantae</taxon>
        <taxon>Streptophyta</taxon>
        <taxon>Embryophyta</taxon>
        <taxon>Tracheophyta</taxon>
        <taxon>Spermatophyta</taxon>
        <taxon>Magnoliopsida</taxon>
        <taxon>eudicotyledons</taxon>
        <taxon>Gunneridae</taxon>
        <taxon>Pentapetalae</taxon>
        <taxon>rosids</taxon>
        <taxon>malvids</taxon>
        <taxon>Brassicales</taxon>
        <taxon>Brassicaceae</taxon>
        <taxon>Brassiceae</taxon>
        <taxon>Brassica</taxon>
    </lineage>
</organism>
<name>A0A8S9HX95_BRACR</name>
<proteinExistence type="predicted"/>
<accession>A0A8S9HX95</accession>
<gene>
    <name evidence="2" type="ORF">F2Q70_00015084</name>
</gene>
<dbReference type="Pfam" id="PF08387">
    <property type="entry name" value="FBD"/>
    <property type="match status" value="1"/>
</dbReference>
<dbReference type="InterPro" id="IPR006566">
    <property type="entry name" value="FBD"/>
</dbReference>
<feature type="domain" description="FBD" evidence="1">
    <location>
        <begin position="28"/>
        <end position="71"/>
    </location>
</feature>
<evidence type="ECO:0000313" key="2">
    <source>
        <dbReference type="EMBL" id="KAF2562274.1"/>
    </source>
</evidence>
<comment type="caution">
    <text evidence="2">The sequence shown here is derived from an EMBL/GenBank/DDBJ whole genome shotgun (WGS) entry which is preliminary data.</text>
</comment>
<reference evidence="2" key="1">
    <citation type="submission" date="2019-12" db="EMBL/GenBank/DDBJ databases">
        <title>Genome sequencing and annotation of Brassica cretica.</title>
        <authorList>
            <person name="Studholme D.J."/>
            <person name="Sarris P.F."/>
        </authorList>
    </citation>
    <scope>NUCLEOTIDE SEQUENCE</scope>
    <source>
        <strain evidence="2">PFS-102/07</strain>
        <tissue evidence="2">Leaf</tissue>
    </source>
</reference>
<evidence type="ECO:0000259" key="1">
    <source>
        <dbReference type="Pfam" id="PF08387"/>
    </source>
</evidence>
<dbReference type="AlphaFoldDB" id="A0A8S9HX95"/>
<protein>
    <recommendedName>
        <fullName evidence="1">FBD domain-containing protein</fullName>
    </recommendedName>
</protein>
<dbReference type="EMBL" id="QGKY02001250">
    <property type="protein sequence ID" value="KAF2562274.1"/>
    <property type="molecule type" value="Genomic_DNA"/>
</dbReference>